<gene>
    <name evidence="3" type="ORF">BN13_30083</name>
</gene>
<organism evidence="3 4">
    <name type="scientific">Nostocoides jenkinsii Ben 74</name>
    <dbReference type="NCBI Taxonomy" id="1193518"/>
    <lineage>
        <taxon>Bacteria</taxon>
        <taxon>Bacillati</taxon>
        <taxon>Actinomycetota</taxon>
        <taxon>Actinomycetes</taxon>
        <taxon>Micrococcales</taxon>
        <taxon>Intrasporangiaceae</taxon>
        <taxon>Nostocoides</taxon>
    </lineage>
</organism>
<dbReference type="STRING" id="1193518.BN13_30083"/>
<dbReference type="GO" id="GO:0070967">
    <property type="term" value="F:coenzyme F420 binding"/>
    <property type="evidence" value="ECO:0007669"/>
    <property type="project" value="TreeGrafter"/>
</dbReference>
<dbReference type="NCBIfam" id="TIGR00026">
    <property type="entry name" value="hi_GC_TIGR00026"/>
    <property type="match status" value="1"/>
</dbReference>
<dbReference type="AlphaFoldDB" id="A0A077M754"/>
<dbReference type="GO" id="GO:0016491">
    <property type="term" value="F:oxidoreductase activity"/>
    <property type="evidence" value="ECO:0007669"/>
    <property type="project" value="InterPro"/>
</dbReference>
<dbReference type="EMBL" id="CAJC01000139">
    <property type="protein sequence ID" value="CCI53131.1"/>
    <property type="molecule type" value="Genomic_DNA"/>
</dbReference>
<dbReference type="SUPFAM" id="SSF50475">
    <property type="entry name" value="FMN-binding split barrel"/>
    <property type="match status" value="1"/>
</dbReference>
<evidence type="ECO:0000256" key="2">
    <source>
        <dbReference type="ARBA" id="ARBA00049106"/>
    </source>
</evidence>
<evidence type="ECO:0000313" key="4">
    <source>
        <dbReference type="Proteomes" id="UP000035720"/>
    </source>
</evidence>
<dbReference type="InterPro" id="IPR004378">
    <property type="entry name" value="F420H2_quin_Rdtase"/>
</dbReference>
<dbReference type="RefSeq" id="WP_162199892.1">
    <property type="nucleotide sequence ID" value="NZ_HF571038.1"/>
</dbReference>
<dbReference type="Pfam" id="PF04075">
    <property type="entry name" value="F420H2_quin_red"/>
    <property type="match status" value="1"/>
</dbReference>
<dbReference type="Gene3D" id="2.30.110.10">
    <property type="entry name" value="Electron Transport, Fmn-binding Protein, Chain A"/>
    <property type="match status" value="1"/>
</dbReference>
<dbReference type="PANTHER" id="PTHR39428:SF3">
    <property type="entry name" value="DEAZAFLAVIN-DEPENDENT NITROREDUCTASE"/>
    <property type="match status" value="1"/>
</dbReference>
<protein>
    <submittedName>
        <fullName evidence="3">Uncharacterized protein</fullName>
    </submittedName>
</protein>
<name>A0A077M754_9MICO</name>
<accession>A0A077M754</accession>
<proteinExistence type="inferred from homology"/>
<comment type="caution">
    <text evidence="3">The sequence shown here is derived from an EMBL/GenBank/DDBJ whole genome shotgun (WGS) entry which is preliminary data.</text>
</comment>
<keyword evidence="4" id="KW-1185">Reference proteome</keyword>
<dbReference type="InterPro" id="IPR012349">
    <property type="entry name" value="Split_barrel_FMN-bd"/>
</dbReference>
<comment type="catalytic activity">
    <reaction evidence="2">
        <text>oxidized coenzyme F420-(gamma-L-Glu)(n) + a quinol + H(+) = reduced coenzyme F420-(gamma-L-Glu)(n) + a quinone</text>
        <dbReference type="Rhea" id="RHEA:39663"/>
        <dbReference type="Rhea" id="RHEA-COMP:12939"/>
        <dbReference type="Rhea" id="RHEA-COMP:14378"/>
        <dbReference type="ChEBI" id="CHEBI:15378"/>
        <dbReference type="ChEBI" id="CHEBI:24646"/>
        <dbReference type="ChEBI" id="CHEBI:132124"/>
        <dbReference type="ChEBI" id="CHEBI:133980"/>
        <dbReference type="ChEBI" id="CHEBI:139511"/>
    </reaction>
</comment>
<evidence type="ECO:0000313" key="3">
    <source>
        <dbReference type="EMBL" id="CCI53131.1"/>
    </source>
</evidence>
<dbReference type="GO" id="GO:0005886">
    <property type="term" value="C:plasma membrane"/>
    <property type="evidence" value="ECO:0007669"/>
    <property type="project" value="TreeGrafter"/>
</dbReference>
<evidence type="ECO:0000256" key="1">
    <source>
        <dbReference type="ARBA" id="ARBA00008710"/>
    </source>
</evidence>
<sequence>MSALDKVMKVANPVASALYRASGGRIGGAVRGTPVLLLTVAGRRSGTPHTVPVGFFEHDGGLLVVGSYNGSDVEPQWFKNLRAAKSATVQRGSSIEKVTVRVAGRAERDRLWRDVVTRQGKGFEGYAAKTERVIPIAILTPDKRS</sequence>
<dbReference type="Proteomes" id="UP000035720">
    <property type="component" value="Unassembled WGS sequence"/>
</dbReference>
<comment type="similarity">
    <text evidence="1">Belongs to the F420H(2)-dependent quinone reductase family.</text>
</comment>
<reference evidence="3 4" key="1">
    <citation type="journal article" date="2013" name="ISME J.">
        <title>A metabolic model for members of the genus Tetrasphaera involved in enhanced biological phosphorus removal.</title>
        <authorList>
            <person name="Kristiansen R."/>
            <person name="Nguyen H.T.T."/>
            <person name="Saunders A.M."/>
            <person name="Nielsen J.L."/>
            <person name="Wimmer R."/>
            <person name="Le V.Q."/>
            <person name="McIlroy S.J."/>
            <person name="Petrovski S."/>
            <person name="Seviour R.J."/>
            <person name="Calteau A."/>
            <person name="Nielsen K.L."/>
            <person name="Nielsen P.H."/>
        </authorList>
    </citation>
    <scope>NUCLEOTIDE SEQUENCE [LARGE SCALE GENOMIC DNA]</scope>
    <source>
        <strain evidence="3 4">Ben 74</strain>
    </source>
</reference>
<dbReference type="PANTHER" id="PTHR39428">
    <property type="entry name" value="F420H(2)-DEPENDENT QUINONE REDUCTASE RV1261C"/>
    <property type="match status" value="1"/>
</dbReference>